<dbReference type="InterPro" id="IPR036278">
    <property type="entry name" value="Sialidase_sf"/>
</dbReference>
<dbReference type="PROSITE" id="PS51257">
    <property type="entry name" value="PROKAR_LIPOPROTEIN"/>
    <property type="match status" value="1"/>
</dbReference>
<evidence type="ECO:0008006" key="4">
    <source>
        <dbReference type="Google" id="ProtNLM"/>
    </source>
</evidence>
<dbReference type="STRING" id="1033731.SAMN05444145_103280"/>
<evidence type="ECO:0000313" key="2">
    <source>
        <dbReference type="EMBL" id="SEA44604.1"/>
    </source>
</evidence>
<dbReference type="EMBL" id="FNRI01000003">
    <property type="protein sequence ID" value="SEA44604.1"/>
    <property type="molecule type" value="Genomic_DNA"/>
</dbReference>
<dbReference type="SUPFAM" id="SSF50939">
    <property type="entry name" value="Sialidases"/>
    <property type="match status" value="1"/>
</dbReference>
<dbReference type="RefSeq" id="WP_010261847.1">
    <property type="nucleotide sequence ID" value="NZ_CAEG01000010.1"/>
</dbReference>
<reference evidence="2 3" key="1">
    <citation type="submission" date="2016-10" db="EMBL/GenBank/DDBJ databases">
        <authorList>
            <person name="de Groot N.N."/>
        </authorList>
    </citation>
    <scope>NUCLEOTIDE SEQUENCE [LARGE SCALE GENOMIC DNA]</scope>
    <source>
        <strain evidence="2 3">DSM 25383</strain>
    </source>
</reference>
<keyword evidence="3" id="KW-1185">Reference proteome</keyword>
<name>A0A1H4B963_9BACT</name>
<dbReference type="CDD" id="cd15482">
    <property type="entry name" value="Sialidase_non-viral"/>
    <property type="match status" value="1"/>
</dbReference>
<protein>
    <recommendedName>
        <fullName evidence="4">BNR repeat-like domain-containing protein</fullName>
    </recommendedName>
</protein>
<dbReference type="Proteomes" id="UP000183253">
    <property type="component" value="Unassembled WGS sequence"/>
</dbReference>
<feature type="signal peptide" evidence="1">
    <location>
        <begin position="1"/>
        <end position="19"/>
    </location>
</feature>
<dbReference type="AlphaFoldDB" id="A0A1H4B963"/>
<feature type="chain" id="PRO_5010190704" description="BNR repeat-like domain-containing protein" evidence="1">
    <location>
        <begin position="20"/>
        <end position="530"/>
    </location>
</feature>
<gene>
    <name evidence="2" type="ORF">SAMN05444145_103280</name>
</gene>
<evidence type="ECO:0000256" key="1">
    <source>
        <dbReference type="SAM" id="SignalP"/>
    </source>
</evidence>
<dbReference type="OrthoDB" id="9021327at2"/>
<dbReference type="Gene3D" id="2.120.10.10">
    <property type="match status" value="1"/>
</dbReference>
<keyword evidence="1" id="KW-0732">Signal</keyword>
<accession>A0A1H4B963</accession>
<proteinExistence type="predicted"/>
<sequence length="530" mass="58189">MKNSIKTALLFLFSGLLFGACEKEDDGAKEAPLPAGAIEVRGTLVDIRPFAVGKEAFPQQSDYIFDSDIETLFDTPLSYATGLLKARGAEAFRCGSAQTVYMAITTPELNAAGWSATEKSFAMNDLTYYLYSYVCRTPGQWIEIPDPADREYATMLFAETLSVACDPVPGTVIAQVPELRKSTVSNASIAILPNGNYVASCTGVTDGATLFVSKDRGATWSTLVENVTALNGIRNYYNLFVFEGALYMMGAGIGNQDLLISRSEDNGATWTKPTDATNGVLLTGGFHSAAVPVVVYDGRLWRACETAGSDTSIKRPFVISAPVDADLLDASSWTKSDNLITDNEMIVNEKTVTELIEGNMVATSNGLYNILRASSKQTSQLAAKVTVTSPSKLTFSVSNDFITFPGGGKKFTIRYDEQSQRYWTLSNPAASKYVGMKNDGLYLNGITRDLIRNRLVLCYSTDLITWVPYKVVLENEDPFFHGFQYVDWQFNGNDLVAVCRMACPERRGLPYRQHDANILSFLRIADFRNL</sequence>
<organism evidence="2 3">
    <name type="scientific">Alistipes timonensis JC136</name>
    <dbReference type="NCBI Taxonomy" id="1033731"/>
    <lineage>
        <taxon>Bacteria</taxon>
        <taxon>Pseudomonadati</taxon>
        <taxon>Bacteroidota</taxon>
        <taxon>Bacteroidia</taxon>
        <taxon>Bacteroidales</taxon>
        <taxon>Rikenellaceae</taxon>
        <taxon>Alistipes</taxon>
    </lineage>
</organism>
<evidence type="ECO:0000313" key="3">
    <source>
        <dbReference type="Proteomes" id="UP000183253"/>
    </source>
</evidence>